<proteinExistence type="inferred from homology"/>
<dbReference type="InterPro" id="IPR050814">
    <property type="entry name" value="Myo-inositol_Transporter"/>
</dbReference>
<dbReference type="Pfam" id="PF00083">
    <property type="entry name" value="Sugar_tr"/>
    <property type="match status" value="1"/>
</dbReference>
<keyword evidence="6 8" id="KW-0472">Membrane</keyword>
<evidence type="ECO:0000256" key="5">
    <source>
        <dbReference type="ARBA" id="ARBA00022989"/>
    </source>
</evidence>
<evidence type="ECO:0000256" key="1">
    <source>
        <dbReference type="ARBA" id="ARBA00004141"/>
    </source>
</evidence>
<dbReference type="InterPro" id="IPR020846">
    <property type="entry name" value="MFS_dom"/>
</dbReference>
<feature type="transmembrane region" description="Helical" evidence="8">
    <location>
        <begin position="467"/>
        <end position="490"/>
    </location>
</feature>
<dbReference type="SUPFAM" id="SSF103473">
    <property type="entry name" value="MFS general substrate transporter"/>
    <property type="match status" value="1"/>
</dbReference>
<dbReference type="FunFam" id="1.20.1250.20:FF:000100">
    <property type="entry name" value="MFS sugar transporter, putative"/>
    <property type="match status" value="1"/>
</dbReference>
<dbReference type="AlphaFoldDB" id="A0A0C3GZI9"/>
<keyword evidence="11" id="KW-1185">Reference proteome</keyword>
<accession>A0A0C3GZI9</accession>
<reference evidence="10 11" key="1">
    <citation type="submission" date="2014-04" db="EMBL/GenBank/DDBJ databases">
        <authorList>
            <consortium name="DOE Joint Genome Institute"/>
            <person name="Kuo A."/>
            <person name="Martino E."/>
            <person name="Perotto S."/>
            <person name="Kohler A."/>
            <person name="Nagy L.G."/>
            <person name="Floudas D."/>
            <person name="Copeland A."/>
            <person name="Barry K.W."/>
            <person name="Cichocki N."/>
            <person name="Veneault-Fourrey C."/>
            <person name="LaButti K."/>
            <person name="Lindquist E.A."/>
            <person name="Lipzen A."/>
            <person name="Lundell T."/>
            <person name="Morin E."/>
            <person name="Murat C."/>
            <person name="Sun H."/>
            <person name="Tunlid A."/>
            <person name="Henrissat B."/>
            <person name="Grigoriev I.V."/>
            <person name="Hibbett D.S."/>
            <person name="Martin F."/>
            <person name="Nordberg H.P."/>
            <person name="Cantor M.N."/>
            <person name="Hua S.X."/>
        </authorList>
    </citation>
    <scope>NUCLEOTIDE SEQUENCE [LARGE SCALE GENOMIC DNA]</scope>
    <source>
        <strain evidence="10 11">Zn</strain>
    </source>
</reference>
<feature type="transmembrane region" description="Helical" evidence="8">
    <location>
        <begin position="133"/>
        <end position="150"/>
    </location>
</feature>
<keyword evidence="5 8" id="KW-1133">Transmembrane helix</keyword>
<sequence>MADAGAPEISGATPQAEQPTETFKPTLILPDEKARKASVFQDEARRKASVAALTHNVTGEIKNPLTGIPKAQLIADVEQFAADHDLGEIRDHLIKGALVAQNPHHIDQIQELDDDDRRVLHEEITHKWKHPRILYVTIVLNSIAAAIQGWDQTASNGANLTFASALGIDDQVCATPDICDKNSWIIGFINSTPYITIAVFAAWISDPLNNILARRGTIFLAAIFSLCAPFGMALSQKWGQLVAARVLLGIGMGLKEVTVPVYSAESAPTNIRGGLVMSWQMWTAFGIFFGTCANLVFVNTGKIAWRLQYGAPFVPAVPLLLGIWFCPESPRWLLSKGKVAKAYRSLLRLRNTPLQAARDLYFIHAQIVYEDVLLEESGLSKSSNMFTRFVELFTIPRIRRATQASGVVMIAQQMCGINIIAFYSSTIFVQAGASNVGALLASFGFGIVNFVFAFPALWTIDTFGRRALLLFTFPNMCWSLLLAGMCYWIPPSSRAHLGLVTFFIYIYDAFYSPGEGPVPFTYSAEVFPLSHREVGMSWAVATNNFWATVVSITFPRQLKAFGVQGAFGFYAAMNFIAFWMIFLFLYETKQRTLEELDYVFGVPTRTHAKYQLFTVLPWWFKRWVLFRKDAVCPDLYKFEDEAWTESDREDDKGIATSSAIDTGVHKEVV</sequence>
<keyword evidence="3" id="KW-0813">Transport</keyword>
<evidence type="ECO:0000256" key="3">
    <source>
        <dbReference type="ARBA" id="ARBA00022448"/>
    </source>
</evidence>
<feature type="transmembrane region" description="Helical" evidence="8">
    <location>
        <begin position="436"/>
        <end position="460"/>
    </location>
</feature>
<evidence type="ECO:0000313" key="11">
    <source>
        <dbReference type="Proteomes" id="UP000054321"/>
    </source>
</evidence>
<dbReference type="InParanoid" id="A0A0C3GZI9"/>
<dbReference type="PANTHER" id="PTHR48020">
    <property type="entry name" value="PROTON MYO-INOSITOL COTRANSPORTER"/>
    <property type="match status" value="1"/>
</dbReference>
<comment type="subcellular location">
    <subcellularLocation>
        <location evidence="1">Membrane</location>
        <topology evidence="1">Multi-pass membrane protein</topology>
    </subcellularLocation>
</comment>
<evidence type="ECO:0000313" key="10">
    <source>
        <dbReference type="EMBL" id="KIM95641.1"/>
    </source>
</evidence>
<feature type="transmembrane region" description="Helical" evidence="8">
    <location>
        <begin position="184"/>
        <end position="204"/>
    </location>
</feature>
<feature type="transmembrane region" description="Helical" evidence="8">
    <location>
        <begin position="216"/>
        <end position="235"/>
    </location>
</feature>
<dbReference type="PROSITE" id="PS00217">
    <property type="entry name" value="SUGAR_TRANSPORT_2"/>
    <property type="match status" value="1"/>
</dbReference>
<dbReference type="NCBIfam" id="TIGR00879">
    <property type="entry name" value="SP"/>
    <property type="match status" value="1"/>
</dbReference>
<keyword evidence="4 8" id="KW-0812">Transmembrane</keyword>
<feature type="domain" description="Major facilitator superfamily (MFS) profile" evidence="9">
    <location>
        <begin position="137"/>
        <end position="589"/>
    </location>
</feature>
<gene>
    <name evidence="10" type="ORF">OIDMADRAFT_171069</name>
</gene>
<dbReference type="InterPro" id="IPR036259">
    <property type="entry name" value="MFS_trans_sf"/>
</dbReference>
<dbReference type="HOGENOM" id="CLU_001265_43_5_1"/>
<evidence type="ECO:0000256" key="7">
    <source>
        <dbReference type="SAM" id="MobiDB-lite"/>
    </source>
</evidence>
<evidence type="ECO:0000259" key="9">
    <source>
        <dbReference type="PROSITE" id="PS50850"/>
    </source>
</evidence>
<dbReference type="InterPro" id="IPR005829">
    <property type="entry name" value="Sugar_transporter_CS"/>
</dbReference>
<dbReference type="GO" id="GO:0015798">
    <property type="term" value="P:myo-inositol transport"/>
    <property type="evidence" value="ECO:0007669"/>
    <property type="project" value="UniProtKB-ARBA"/>
</dbReference>
<dbReference type="OrthoDB" id="5290825at2759"/>
<protein>
    <recommendedName>
        <fullName evidence="9">Major facilitator superfamily (MFS) profile domain-containing protein</fullName>
    </recommendedName>
</protein>
<feature type="transmembrane region" description="Helical" evidence="8">
    <location>
        <begin position="567"/>
        <end position="586"/>
    </location>
</feature>
<dbReference type="GO" id="GO:0016020">
    <property type="term" value="C:membrane"/>
    <property type="evidence" value="ECO:0007669"/>
    <property type="project" value="UniProtKB-SubCell"/>
</dbReference>
<dbReference type="Proteomes" id="UP000054321">
    <property type="component" value="Unassembled WGS sequence"/>
</dbReference>
<dbReference type="InterPro" id="IPR005828">
    <property type="entry name" value="MFS_sugar_transport-like"/>
</dbReference>
<dbReference type="EMBL" id="KN832886">
    <property type="protein sequence ID" value="KIM95641.1"/>
    <property type="molecule type" value="Genomic_DNA"/>
</dbReference>
<dbReference type="Gene3D" id="1.20.1250.20">
    <property type="entry name" value="MFS general substrate transporter like domains"/>
    <property type="match status" value="1"/>
</dbReference>
<feature type="region of interest" description="Disordered" evidence="7">
    <location>
        <begin position="1"/>
        <end position="26"/>
    </location>
</feature>
<evidence type="ECO:0000256" key="6">
    <source>
        <dbReference type="ARBA" id="ARBA00023136"/>
    </source>
</evidence>
<dbReference type="GO" id="GO:0015791">
    <property type="term" value="P:polyol transmembrane transport"/>
    <property type="evidence" value="ECO:0007669"/>
    <property type="project" value="UniProtKB-ARBA"/>
</dbReference>
<evidence type="ECO:0000256" key="4">
    <source>
        <dbReference type="ARBA" id="ARBA00022692"/>
    </source>
</evidence>
<comment type="similarity">
    <text evidence="2">Belongs to the major facilitator superfamily. Sugar transporter (TC 2.A.1.1) family.</text>
</comment>
<dbReference type="PANTHER" id="PTHR48020:SF14">
    <property type="entry name" value="SUGAR TRANSPORTER, PUTATIVE-RELATED"/>
    <property type="match status" value="1"/>
</dbReference>
<name>A0A0C3GZI9_OIDMZ</name>
<reference evidence="11" key="2">
    <citation type="submission" date="2015-01" db="EMBL/GenBank/DDBJ databases">
        <title>Evolutionary Origins and Diversification of the Mycorrhizal Mutualists.</title>
        <authorList>
            <consortium name="DOE Joint Genome Institute"/>
            <consortium name="Mycorrhizal Genomics Consortium"/>
            <person name="Kohler A."/>
            <person name="Kuo A."/>
            <person name="Nagy L.G."/>
            <person name="Floudas D."/>
            <person name="Copeland A."/>
            <person name="Barry K.W."/>
            <person name="Cichocki N."/>
            <person name="Veneault-Fourrey C."/>
            <person name="LaButti K."/>
            <person name="Lindquist E.A."/>
            <person name="Lipzen A."/>
            <person name="Lundell T."/>
            <person name="Morin E."/>
            <person name="Murat C."/>
            <person name="Riley R."/>
            <person name="Ohm R."/>
            <person name="Sun H."/>
            <person name="Tunlid A."/>
            <person name="Henrissat B."/>
            <person name="Grigoriev I.V."/>
            <person name="Hibbett D.S."/>
            <person name="Martin F."/>
        </authorList>
    </citation>
    <scope>NUCLEOTIDE SEQUENCE [LARGE SCALE GENOMIC DNA]</scope>
    <source>
        <strain evidence="11">Zn</strain>
    </source>
</reference>
<feature type="compositionally biased region" description="Polar residues" evidence="7">
    <location>
        <begin position="12"/>
        <end position="23"/>
    </location>
</feature>
<dbReference type="PROSITE" id="PS50850">
    <property type="entry name" value="MFS"/>
    <property type="match status" value="1"/>
</dbReference>
<dbReference type="InterPro" id="IPR003663">
    <property type="entry name" value="Sugar/inositol_transpt"/>
</dbReference>
<dbReference type="GO" id="GO:0022857">
    <property type="term" value="F:transmembrane transporter activity"/>
    <property type="evidence" value="ECO:0007669"/>
    <property type="project" value="InterPro"/>
</dbReference>
<feature type="transmembrane region" description="Helical" evidence="8">
    <location>
        <begin position="274"/>
        <end position="297"/>
    </location>
</feature>
<dbReference type="PRINTS" id="PR00171">
    <property type="entry name" value="SUGRTRNSPORT"/>
</dbReference>
<feature type="transmembrane region" description="Helical" evidence="8">
    <location>
        <begin position="404"/>
        <end position="424"/>
    </location>
</feature>
<evidence type="ECO:0000256" key="8">
    <source>
        <dbReference type="SAM" id="Phobius"/>
    </source>
</evidence>
<evidence type="ECO:0000256" key="2">
    <source>
        <dbReference type="ARBA" id="ARBA00010992"/>
    </source>
</evidence>
<organism evidence="10 11">
    <name type="scientific">Oidiodendron maius (strain Zn)</name>
    <dbReference type="NCBI Taxonomy" id="913774"/>
    <lineage>
        <taxon>Eukaryota</taxon>
        <taxon>Fungi</taxon>
        <taxon>Dikarya</taxon>
        <taxon>Ascomycota</taxon>
        <taxon>Pezizomycotina</taxon>
        <taxon>Leotiomycetes</taxon>
        <taxon>Leotiomycetes incertae sedis</taxon>
        <taxon>Myxotrichaceae</taxon>
        <taxon>Oidiodendron</taxon>
    </lineage>
</organism>